<reference evidence="4" key="1">
    <citation type="submission" date="2017-02" db="EMBL/GenBank/DDBJ databases">
        <title>Natronthermophilus aegyptiacus gen. nov.,sp. nov., an aerobic, extremely halophilic alkalithermophilic archaeon isolated from the athalassohaline Wadi An Natrun, Egypt.</title>
        <authorList>
            <person name="Zhao B."/>
        </authorList>
    </citation>
    <scope>NUCLEOTIDE SEQUENCE [LARGE SCALE GENOMIC DNA]</scope>
    <source>
        <strain evidence="4">JW/NM-HA 15</strain>
    </source>
</reference>
<evidence type="ECO:0000313" key="4">
    <source>
        <dbReference type="Proteomes" id="UP000250088"/>
    </source>
</evidence>
<dbReference type="Proteomes" id="UP000250088">
    <property type="component" value="Chromosome"/>
</dbReference>
<evidence type="ECO:0000259" key="2">
    <source>
        <dbReference type="Pfam" id="PF13458"/>
    </source>
</evidence>
<dbReference type="InterPro" id="IPR028081">
    <property type="entry name" value="Leu-bd"/>
</dbReference>
<dbReference type="OrthoDB" id="200499at2157"/>
<dbReference type="InterPro" id="IPR028082">
    <property type="entry name" value="Peripla_BP_I"/>
</dbReference>
<dbReference type="GeneID" id="32892880"/>
<organism evidence="3 4">
    <name type="scientific">Natrarchaeobaculum aegyptiacum</name>
    <dbReference type="NCBI Taxonomy" id="745377"/>
    <lineage>
        <taxon>Archaea</taxon>
        <taxon>Methanobacteriati</taxon>
        <taxon>Methanobacteriota</taxon>
        <taxon>Stenosarchaea group</taxon>
        <taxon>Halobacteria</taxon>
        <taxon>Halobacteriales</taxon>
        <taxon>Natrialbaceae</taxon>
        <taxon>Natrarchaeobaculum</taxon>
    </lineage>
</organism>
<evidence type="ECO:0000256" key="1">
    <source>
        <dbReference type="ARBA" id="ARBA00022729"/>
    </source>
</evidence>
<dbReference type="KEGG" id="naj:B1756_02335"/>
<evidence type="ECO:0000313" key="3">
    <source>
        <dbReference type="EMBL" id="ARS88707.1"/>
    </source>
</evidence>
<dbReference type="Pfam" id="PF13458">
    <property type="entry name" value="Peripla_BP_6"/>
    <property type="match status" value="1"/>
</dbReference>
<dbReference type="PROSITE" id="PS51318">
    <property type="entry name" value="TAT"/>
    <property type="match status" value="1"/>
</dbReference>
<accession>A0A2Z2HTG8</accession>
<dbReference type="SUPFAM" id="SSF53822">
    <property type="entry name" value="Periplasmic binding protein-like I"/>
    <property type="match status" value="1"/>
</dbReference>
<dbReference type="PANTHER" id="PTHR30483">
    <property type="entry name" value="LEUCINE-SPECIFIC-BINDING PROTEIN"/>
    <property type="match status" value="1"/>
</dbReference>
<proteinExistence type="predicted"/>
<keyword evidence="1" id="KW-0732">Signal</keyword>
<gene>
    <name evidence="3" type="ORF">B1756_02335</name>
</gene>
<dbReference type="EMBL" id="CP019893">
    <property type="protein sequence ID" value="ARS88707.1"/>
    <property type="molecule type" value="Genomic_DNA"/>
</dbReference>
<dbReference type="PANTHER" id="PTHR30483:SF6">
    <property type="entry name" value="PERIPLASMIC BINDING PROTEIN OF ABC TRANSPORTER FOR NATURAL AMINO ACIDS"/>
    <property type="match status" value="1"/>
</dbReference>
<dbReference type="AlphaFoldDB" id="A0A2Z2HTG8"/>
<dbReference type="InterPro" id="IPR006311">
    <property type="entry name" value="TAT_signal"/>
</dbReference>
<keyword evidence="4" id="KW-1185">Reference proteome</keyword>
<name>A0A2Z2HTG8_9EURY</name>
<dbReference type="RefSeq" id="WP_086887091.1">
    <property type="nucleotide sequence ID" value="NZ_CP019893.1"/>
</dbReference>
<dbReference type="CDD" id="cd06345">
    <property type="entry name" value="PBP1_ABC_ligand_binding-like"/>
    <property type="match status" value="1"/>
</dbReference>
<sequence>MTGKHADTGRDSGTVTDGLDRRTFLGAAGAGAVATVAGCLGDDNGDVVRVGHIANVQADMGAGSENSGQLAVDELNDADGIMDQDVEFISVDSQSDPGHALTEVEGLVEQDNVDVVIGTFVTEVMQGITDYVAEMDVPFLITGSADPVTLTDTVAVDYDRYRNIFRSGPINSDFQAEASADYAEFLNDEYGWTDVALVMDDAAWTEPFSEILPGELEDRGFDVVLEDRLAPGTDDWAPVNSSIADSGADFVLRFFAHNVGTGMLVNWRENEYEFSIEGIHVPGMSPEFWDDSEGAALYETTSQSGGGGAAEMTEETMPFVDAYEAEYGDDRPSLPMYMGFNTYDAVHVYKEAVERAGTTDYQADIDVIVDELLETDHTGAAGEIEFYGEGDEYPHDVVEMRTDDGVISNFPVTQWQEGGEIECVYPLEFASADHVAPEWM</sequence>
<dbReference type="Gene3D" id="3.40.50.2300">
    <property type="match status" value="2"/>
</dbReference>
<dbReference type="InterPro" id="IPR051010">
    <property type="entry name" value="BCAA_transport"/>
</dbReference>
<feature type="domain" description="Leucine-binding protein" evidence="2">
    <location>
        <begin position="57"/>
        <end position="397"/>
    </location>
</feature>
<protein>
    <submittedName>
        <fullName evidence="3">ABC transporter substrate-binding protein</fullName>
    </submittedName>
</protein>